<feature type="region of interest" description="Disordered" evidence="1">
    <location>
        <begin position="220"/>
        <end position="318"/>
    </location>
</feature>
<keyword evidence="3" id="KW-1185">Reference proteome</keyword>
<reference evidence="2 3" key="1">
    <citation type="journal article" date="2024" name="Commun. Biol.">
        <title>Comparative genomic analysis of thermophilic fungi reveals convergent evolutionary adaptations and gene losses.</title>
        <authorList>
            <person name="Steindorff A.S."/>
            <person name="Aguilar-Pontes M.V."/>
            <person name="Robinson A.J."/>
            <person name="Andreopoulos B."/>
            <person name="LaButti K."/>
            <person name="Kuo A."/>
            <person name="Mondo S."/>
            <person name="Riley R."/>
            <person name="Otillar R."/>
            <person name="Haridas S."/>
            <person name="Lipzen A."/>
            <person name="Grimwood J."/>
            <person name="Schmutz J."/>
            <person name="Clum A."/>
            <person name="Reid I.D."/>
            <person name="Moisan M.C."/>
            <person name="Butler G."/>
            <person name="Nguyen T.T.M."/>
            <person name="Dewar K."/>
            <person name="Conant G."/>
            <person name="Drula E."/>
            <person name="Henrissat B."/>
            <person name="Hansel C."/>
            <person name="Singer S."/>
            <person name="Hutchinson M.I."/>
            <person name="de Vries R.P."/>
            <person name="Natvig D.O."/>
            <person name="Powell A.J."/>
            <person name="Tsang A."/>
            <person name="Grigoriev I.V."/>
        </authorList>
    </citation>
    <scope>NUCLEOTIDE SEQUENCE [LARGE SCALE GENOMIC DNA]</scope>
    <source>
        <strain evidence="2 3">CBS 494.80</strain>
    </source>
</reference>
<feature type="region of interest" description="Disordered" evidence="1">
    <location>
        <begin position="150"/>
        <end position="200"/>
    </location>
</feature>
<feature type="region of interest" description="Disordered" evidence="1">
    <location>
        <begin position="474"/>
        <end position="517"/>
    </location>
</feature>
<dbReference type="Gene3D" id="1.10.720.30">
    <property type="entry name" value="SAP domain"/>
    <property type="match status" value="1"/>
</dbReference>
<feature type="compositionally biased region" description="Basic residues" evidence="1">
    <location>
        <begin position="18"/>
        <end position="30"/>
    </location>
</feature>
<comment type="caution">
    <text evidence="2">The sequence shown here is derived from an EMBL/GenBank/DDBJ whole genome shotgun (WGS) entry which is preliminary data.</text>
</comment>
<protein>
    <recommendedName>
        <fullName evidence="4">SAP domain-containing protein</fullName>
    </recommendedName>
</protein>
<name>A0ABR4C057_9HELO</name>
<evidence type="ECO:0000313" key="3">
    <source>
        <dbReference type="Proteomes" id="UP001595075"/>
    </source>
</evidence>
<feature type="region of interest" description="Disordered" evidence="1">
    <location>
        <begin position="18"/>
        <end position="60"/>
    </location>
</feature>
<dbReference type="Proteomes" id="UP001595075">
    <property type="component" value="Unassembled WGS sequence"/>
</dbReference>
<feature type="compositionally biased region" description="Basic and acidic residues" evidence="1">
    <location>
        <begin position="50"/>
        <end position="60"/>
    </location>
</feature>
<dbReference type="InterPro" id="IPR036361">
    <property type="entry name" value="SAP_dom_sf"/>
</dbReference>
<feature type="compositionally biased region" description="Acidic residues" evidence="1">
    <location>
        <begin position="480"/>
        <end position="495"/>
    </location>
</feature>
<sequence length="517" mass="57874">MDRYDKWTEDKLRRECNRRKLSHGGHKSKLAQRIARDDEEKQQATSHLAFDQKSDPDGVKEATHLNSQARFDRNYWNSVVGSELEFHEAMAKSKKAELVDVLKSIEEKFQVAMNNRDARVARYKEASTGSVLPSPALTHASLVIEIIDDEVPSPEHTRGPSTKKLPTPSAVPQLEFTPSAKPQAIVSPIDVPPPPPKKAHLPMPVIESAFYKAPYLKDARATRAKKAAPEPQSKSTSEKSTTEAGATAPVAKKATSSAKSQPIASPIEVPPPPANKVYLPMPVIESAFHKTPPPKAGRKPRAKKAAPEPEPKRAPKKFMTQAGAEFLKALDGSKNTDYEKFIAEPSKSKRPTTETEQSVAKKLRLNPEQTTIKEDRYHAMVEKESVQEALTDDGYLFLPCEDEKKIRGDRLTDLSYQYRAFAVTKVRADSTGYFMVFERTVKGDRDLKKCLGLIDLEIGENTFFDKNVTDVKMSKRPDAVEELEPDSEPESEPEREEVNLGHTFVPYKKPAPRRGRW</sequence>
<evidence type="ECO:0000313" key="2">
    <source>
        <dbReference type="EMBL" id="KAL2063284.1"/>
    </source>
</evidence>
<organism evidence="2 3">
    <name type="scientific">Oculimacula yallundae</name>
    <dbReference type="NCBI Taxonomy" id="86028"/>
    <lineage>
        <taxon>Eukaryota</taxon>
        <taxon>Fungi</taxon>
        <taxon>Dikarya</taxon>
        <taxon>Ascomycota</taxon>
        <taxon>Pezizomycotina</taxon>
        <taxon>Leotiomycetes</taxon>
        <taxon>Helotiales</taxon>
        <taxon>Ploettnerulaceae</taxon>
        <taxon>Oculimacula</taxon>
    </lineage>
</organism>
<evidence type="ECO:0008006" key="4">
    <source>
        <dbReference type="Google" id="ProtNLM"/>
    </source>
</evidence>
<evidence type="ECO:0000256" key="1">
    <source>
        <dbReference type="SAM" id="MobiDB-lite"/>
    </source>
</evidence>
<accession>A0ABR4C057</accession>
<gene>
    <name evidence="2" type="ORF">VTL71DRAFT_5089</name>
</gene>
<dbReference type="EMBL" id="JAZHXI010000015">
    <property type="protein sequence ID" value="KAL2063284.1"/>
    <property type="molecule type" value="Genomic_DNA"/>
</dbReference>
<proteinExistence type="predicted"/>